<dbReference type="GO" id="GO:0009425">
    <property type="term" value="C:bacterial-type flagellum basal body"/>
    <property type="evidence" value="ECO:0007669"/>
    <property type="project" value="InterPro"/>
</dbReference>
<keyword evidence="12" id="KW-0969">Cilium</keyword>
<reference evidence="13" key="1">
    <citation type="journal article" date="2012" name="J. Bacteriol.">
        <title>Genome sequence of the haloalkaliphilic methanotrophic bacterium Methylomicrobium alcaliphilum 20Z.</title>
        <authorList>
            <person name="Vuilleumier S."/>
            <person name="Khmelenina V.N."/>
            <person name="Bringel F."/>
            <person name="Reshetnikov A.S."/>
            <person name="Lajus A."/>
            <person name="Mangenot S."/>
            <person name="Rouy Z."/>
            <person name="Op den Camp H.J."/>
            <person name="Jetten M.S."/>
            <person name="Dispirito A.A."/>
            <person name="Dunfield P."/>
            <person name="Klotz M.G."/>
            <person name="Semrau J.D."/>
            <person name="Stein L.Y."/>
            <person name="Barbe V."/>
            <person name="Medigue C."/>
            <person name="Trotsenko Y.A."/>
            <person name="Kalyuzhnaya M.G."/>
        </authorList>
    </citation>
    <scope>NUCLEOTIDE SEQUENCE [LARGE SCALE GENOMIC DNA]</scope>
    <source>
        <strain evidence="13">DSM 19304 / NCIMB 14124 / VKM B-2133 / 20Z</strain>
    </source>
</reference>
<evidence type="ECO:0000256" key="1">
    <source>
        <dbReference type="ARBA" id="ARBA00002254"/>
    </source>
</evidence>
<evidence type="ECO:0000313" key="13">
    <source>
        <dbReference type="Proteomes" id="UP000008315"/>
    </source>
</evidence>
<feature type="signal peptide" evidence="11">
    <location>
        <begin position="1"/>
        <end position="18"/>
    </location>
</feature>
<keyword evidence="6" id="KW-0812">Transmembrane</keyword>
<protein>
    <recommendedName>
        <fullName evidence="10">Flagellar protein FliL</fullName>
    </recommendedName>
</protein>
<evidence type="ECO:0000256" key="4">
    <source>
        <dbReference type="ARBA" id="ARBA00022475"/>
    </source>
</evidence>
<keyword evidence="11" id="KW-0732">Signal</keyword>
<comment type="similarity">
    <text evidence="3 10">Belongs to the FliL family.</text>
</comment>
<feature type="chain" id="PRO_5003468006" description="Flagellar protein FliL" evidence="11">
    <location>
        <begin position="19"/>
        <end position="130"/>
    </location>
</feature>
<keyword evidence="12" id="KW-0282">Flagellum</keyword>
<evidence type="ECO:0000256" key="3">
    <source>
        <dbReference type="ARBA" id="ARBA00008281"/>
    </source>
</evidence>
<dbReference type="Proteomes" id="UP000008315">
    <property type="component" value="Chromosome"/>
</dbReference>
<accession>G4SVU4</accession>
<dbReference type="GO" id="GO:0071978">
    <property type="term" value="P:bacterial-type flagellum-dependent swarming motility"/>
    <property type="evidence" value="ECO:0007669"/>
    <property type="project" value="TreeGrafter"/>
</dbReference>
<organism evidence="12 13">
    <name type="scientific">Methylotuvimicrobium alcaliphilum (strain DSM 19304 / NCIMB 14124 / VKM B-2133 / 20Z)</name>
    <name type="common">Methylomicrobium alcaliphilum</name>
    <dbReference type="NCBI Taxonomy" id="1091494"/>
    <lineage>
        <taxon>Bacteria</taxon>
        <taxon>Pseudomonadati</taxon>
        <taxon>Pseudomonadota</taxon>
        <taxon>Gammaproteobacteria</taxon>
        <taxon>Methylococcales</taxon>
        <taxon>Methylococcaceae</taxon>
        <taxon>Methylotuvimicrobium</taxon>
    </lineage>
</organism>
<dbReference type="AlphaFoldDB" id="G4SVU4"/>
<dbReference type="InterPro" id="IPR005503">
    <property type="entry name" value="FliL"/>
</dbReference>
<dbReference type="HOGENOM" id="CLU_099018_10_3_6"/>
<evidence type="ECO:0000256" key="8">
    <source>
        <dbReference type="ARBA" id="ARBA00022989"/>
    </source>
</evidence>
<dbReference type="KEGG" id="mah:MEALZ_3517"/>
<dbReference type="GO" id="GO:0006935">
    <property type="term" value="P:chemotaxis"/>
    <property type="evidence" value="ECO:0007669"/>
    <property type="project" value="UniProtKB-KW"/>
</dbReference>
<keyword evidence="7 10" id="KW-0283">Flagellar rotation</keyword>
<dbReference type="PANTHER" id="PTHR35091:SF2">
    <property type="entry name" value="FLAGELLAR PROTEIN FLIL"/>
    <property type="match status" value="1"/>
</dbReference>
<dbReference type="EMBL" id="FO082060">
    <property type="protein sequence ID" value="CCE25179.1"/>
    <property type="molecule type" value="Genomic_DNA"/>
</dbReference>
<comment type="subcellular location">
    <subcellularLocation>
        <location evidence="10">Cell inner membrane</location>
    </subcellularLocation>
    <subcellularLocation>
        <location evidence="2">Cell membrane</location>
        <topology evidence="2">Single-pass membrane protein</topology>
    </subcellularLocation>
</comment>
<keyword evidence="9 10" id="KW-0472">Membrane</keyword>
<keyword evidence="4" id="KW-1003">Cell membrane</keyword>
<dbReference type="PATRIC" id="fig|271065.3.peg.3633"/>
<dbReference type="STRING" id="1091494.MEALZ_3517"/>
<evidence type="ECO:0000256" key="5">
    <source>
        <dbReference type="ARBA" id="ARBA00022500"/>
    </source>
</evidence>
<keyword evidence="12" id="KW-0966">Cell projection</keyword>
<gene>
    <name evidence="12" type="ordered locus">MEALZ_3517</name>
</gene>
<dbReference type="RefSeq" id="WP_014149934.1">
    <property type="nucleotide sequence ID" value="NC_016112.1"/>
</dbReference>
<evidence type="ECO:0000256" key="6">
    <source>
        <dbReference type="ARBA" id="ARBA00022692"/>
    </source>
</evidence>
<keyword evidence="5 10" id="KW-0145">Chemotaxis</keyword>
<name>G4SVU4_META2</name>
<keyword evidence="10" id="KW-0997">Cell inner membrane</keyword>
<evidence type="ECO:0000256" key="2">
    <source>
        <dbReference type="ARBA" id="ARBA00004162"/>
    </source>
</evidence>
<evidence type="ECO:0000313" key="12">
    <source>
        <dbReference type="EMBL" id="CCE25179.1"/>
    </source>
</evidence>
<evidence type="ECO:0000256" key="7">
    <source>
        <dbReference type="ARBA" id="ARBA00022779"/>
    </source>
</evidence>
<dbReference type="Pfam" id="PF03748">
    <property type="entry name" value="FliL"/>
    <property type="match status" value="1"/>
</dbReference>
<dbReference type="PANTHER" id="PTHR35091">
    <property type="entry name" value="FLAGELLAR PROTEIN FLIL"/>
    <property type="match status" value="1"/>
</dbReference>
<sequence length="130" mass="14935">MRFLLLLCGLIFSGWVLAQDAADDAQPAIEYLEMSPKFTVNLDVPRKYLLVNVQLMVEGKDNMEKIKKHLPALRHALIMLYSGRNANELGTKEQREALRRESVEAVRNALDKYDNSDGFRDVFFSEFLVN</sequence>
<comment type="function">
    <text evidence="1 10">Controls the rotational direction of flagella during chemotaxis.</text>
</comment>
<evidence type="ECO:0000256" key="11">
    <source>
        <dbReference type="SAM" id="SignalP"/>
    </source>
</evidence>
<keyword evidence="8" id="KW-1133">Transmembrane helix</keyword>
<evidence type="ECO:0000256" key="10">
    <source>
        <dbReference type="RuleBase" id="RU364125"/>
    </source>
</evidence>
<keyword evidence="13" id="KW-1185">Reference proteome</keyword>
<dbReference type="GO" id="GO:0005886">
    <property type="term" value="C:plasma membrane"/>
    <property type="evidence" value="ECO:0007669"/>
    <property type="project" value="UniProtKB-SubCell"/>
</dbReference>
<evidence type="ECO:0000256" key="9">
    <source>
        <dbReference type="ARBA" id="ARBA00023136"/>
    </source>
</evidence>
<proteinExistence type="inferred from homology"/>